<dbReference type="Proteomes" id="UP001500908">
    <property type="component" value="Unassembled WGS sequence"/>
</dbReference>
<sequence>MTAPHRFTGRDPQRGERRVRRAPAGEGSGRAARALLWTGVGIGGAGNAVTSLGGYPLISPVFGVVTVLCAVMLVVHHLKRRR</sequence>
<feature type="transmembrane region" description="Helical" evidence="2">
    <location>
        <begin position="57"/>
        <end position="78"/>
    </location>
</feature>
<protein>
    <recommendedName>
        <fullName evidence="5">DUF1275 domain-containing protein</fullName>
    </recommendedName>
</protein>
<evidence type="ECO:0000256" key="2">
    <source>
        <dbReference type="SAM" id="Phobius"/>
    </source>
</evidence>
<dbReference type="EMBL" id="BAABDD010000020">
    <property type="protein sequence ID" value="GAA3754766.1"/>
    <property type="molecule type" value="Genomic_DNA"/>
</dbReference>
<evidence type="ECO:0000313" key="3">
    <source>
        <dbReference type="EMBL" id="GAA3754766.1"/>
    </source>
</evidence>
<evidence type="ECO:0008006" key="5">
    <source>
        <dbReference type="Google" id="ProtNLM"/>
    </source>
</evidence>
<organism evidence="3 4">
    <name type="scientific">Salinactinospora qingdaonensis</name>
    <dbReference type="NCBI Taxonomy" id="702744"/>
    <lineage>
        <taxon>Bacteria</taxon>
        <taxon>Bacillati</taxon>
        <taxon>Actinomycetota</taxon>
        <taxon>Actinomycetes</taxon>
        <taxon>Streptosporangiales</taxon>
        <taxon>Nocardiopsidaceae</taxon>
        <taxon>Salinactinospora</taxon>
    </lineage>
</organism>
<comment type="caution">
    <text evidence="3">The sequence shown here is derived from an EMBL/GenBank/DDBJ whole genome shotgun (WGS) entry which is preliminary data.</text>
</comment>
<keyword evidence="2" id="KW-1133">Transmembrane helix</keyword>
<accession>A0ABP7G4A1</accession>
<proteinExistence type="predicted"/>
<name>A0ABP7G4A1_9ACTN</name>
<gene>
    <name evidence="3" type="ORF">GCM10022402_36800</name>
</gene>
<dbReference type="RefSeq" id="WP_344973685.1">
    <property type="nucleotide sequence ID" value="NZ_BAABDD010000020.1"/>
</dbReference>
<evidence type="ECO:0000256" key="1">
    <source>
        <dbReference type="SAM" id="MobiDB-lite"/>
    </source>
</evidence>
<evidence type="ECO:0000313" key="4">
    <source>
        <dbReference type="Proteomes" id="UP001500908"/>
    </source>
</evidence>
<keyword evidence="2" id="KW-0812">Transmembrane</keyword>
<keyword evidence="4" id="KW-1185">Reference proteome</keyword>
<reference evidence="4" key="1">
    <citation type="journal article" date="2019" name="Int. J. Syst. Evol. Microbiol.">
        <title>The Global Catalogue of Microorganisms (GCM) 10K type strain sequencing project: providing services to taxonomists for standard genome sequencing and annotation.</title>
        <authorList>
            <consortium name="The Broad Institute Genomics Platform"/>
            <consortium name="The Broad Institute Genome Sequencing Center for Infectious Disease"/>
            <person name="Wu L."/>
            <person name="Ma J."/>
        </authorList>
    </citation>
    <scope>NUCLEOTIDE SEQUENCE [LARGE SCALE GENOMIC DNA]</scope>
    <source>
        <strain evidence="4">JCM 17137</strain>
    </source>
</reference>
<keyword evidence="2" id="KW-0472">Membrane</keyword>
<feature type="region of interest" description="Disordered" evidence="1">
    <location>
        <begin position="1"/>
        <end position="28"/>
    </location>
</feature>